<dbReference type="Proteomes" id="UP000076925">
    <property type="component" value="Unassembled WGS sequence"/>
</dbReference>
<gene>
    <name evidence="2" type="ORF">WA1_51730</name>
</gene>
<proteinExistence type="predicted"/>
<evidence type="ECO:0000313" key="2">
    <source>
        <dbReference type="EMBL" id="KYC34455.1"/>
    </source>
</evidence>
<evidence type="ECO:0000256" key="1">
    <source>
        <dbReference type="SAM" id="MobiDB-lite"/>
    </source>
</evidence>
<organism evidence="2 3">
    <name type="scientific">Scytonema hofmannii PCC 7110</name>
    <dbReference type="NCBI Taxonomy" id="128403"/>
    <lineage>
        <taxon>Bacteria</taxon>
        <taxon>Bacillati</taxon>
        <taxon>Cyanobacteriota</taxon>
        <taxon>Cyanophyceae</taxon>
        <taxon>Nostocales</taxon>
        <taxon>Scytonemataceae</taxon>
        <taxon>Scytonema</taxon>
    </lineage>
</organism>
<dbReference type="AlphaFoldDB" id="A0A139WPV6"/>
<keyword evidence="3" id="KW-1185">Reference proteome</keyword>
<feature type="compositionally biased region" description="Basic and acidic residues" evidence="1">
    <location>
        <begin position="85"/>
        <end position="98"/>
    </location>
</feature>
<comment type="caution">
    <text evidence="2">The sequence shown here is derived from an EMBL/GenBank/DDBJ whole genome shotgun (WGS) entry which is preliminary data.</text>
</comment>
<evidence type="ECO:0000313" key="3">
    <source>
        <dbReference type="Proteomes" id="UP000076925"/>
    </source>
</evidence>
<accession>A0A139WPV6</accession>
<feature type="region of interest" description="Disordered" evidence="1">
    <location>
        <begin position="75"/>
        <end position="98"/>
    </location>
</feature>
<sequence>MIFGEDVALQDTALASGSVTSARLKPAGGAKTSQKPPQSLREPSRGAISILGVCGDAKAHAGPLQRSQLRARFRTVPVSSGLRQAPRDGLRPEHPLSN</sequence>
<dbReference type="EMBL" id="ANNX02000082">
    <property type="protein sequence ID" value="KYC34455.1"/>
    <property type="molecule type" value="Genomic_DNA"/>
</dbReference>
<reference evidence="2 3" key="1">
    <citation type="journal article" date="2013" name="Genome Biol. Evol.">
        <title>Genomes of Stigonematalean cyanobacteria (subsection V) and the evolution of oxygenic photosynthesis from prokaryotes to plastids.</title>
        <authorList>
            <person name="Dagan T."/>
            <person name="Roettger M."/>
            <person name="Stucken K."/>
            <person name="Landan G."/>
            <person name="Koch R."/>
            <person name="Major P."/>
            <person name="Gould S.B."/>
            <person name="Goremykin V.V."/>
            <person name="Rippka R."/>
            <person name="Tandeau de Marsac N."/>
            <person name="Gugger M."/>
            <person name="Lockhart P.J."/>
            <person name="Allen J.F."/>
            <person name="Brune I."/>
            <person name="Maus I."/>
            <person name="Puhler A."/>
            <person name="Martin W.F."/>
        </authorList>
    </citation>
    <scope>NUCLEOTIDE SEQUENCE [LARGE SCALE GENOMIC DNA]</scope>
    <source>
        <strain evidence="2 3">PCC 7110</strain>
    </source>
</reference>
<name>A0A139WPV6_9CYAN</name>
<feature type="region of interest" description="Disordered" evidence="1">
    <location>
        <begin position="14"/>
        <end position="44"/>
    </location>
</feature>
<protein>
    <submittedName>
        <fullName evidence="2">Uncharacterized protein</fullName>
    </submittedName>
</protein>